<keyword evidence="4" id="KW-1185">Reference proteome</keyword>
<feature type="transmembrane region" description="Helical" evidence="2">
    <location>
        <begin position="871"/>
        <end position="890"/>
    </location>
</feature>
<evidence type="ECO:0000313" key="3">
    <source>
        <dbReference type="EMBL" id="RIB25461.1"/>
    </source>
</evidence>
<dbReference type="Proteomes" id="UP000266673">
    <property type="component" value="Unassembled WGS sequence"/>
</dbReference>
<feature type="compositionally biased region" description="Basic and acidic residues" evidence="1">
    <location>
        <begin position="931"/>
        <end position="941"/>
    </location>
</feature>
<organism evidence="3 4">
    <name type="scientific">Gigaspora rosea</name>
    <dbReference type="NCBI Taxonomy" id="44941"/>
    <lineage>
        <taxon>Eukaryota</taxon>
        <taxon>Fungi</taxon>
        <taxon>Fungi incertae sedis</taxon>
        <taxon>Mucoromycota</taxon>
        <taxon>Glomeromycotina</taxon>
        <taxon>Glomeromycetes</taxon>
        <taxon>Diversisporales</taxon>
        <taxon>Gigasporaceae</taxon>
        <taxon>Gigaspora</taxon>
    </lineage>
</organism>
<accession>A0A397VUM8</accession>
<feature type="transmembrane region" description="Helical" evidence="2">
    <location>
        <begin position="896"/>
        <end position="916"/>
    </location>
</feature>
<evidence type="ECO:0000313" key="4">
    <source>
        <dbReference type="Proteomes" id="UP000266673"/>
    </source>
</evidence>
<gene>
    <name evidence="3" type="ORF">C2G38_2067362</name>
</gene>
<feature type="transmembrane region" description="Helical" evidence="2">
    <location>
        <begin position="805"/>
        <end position="821"/>
    </location>
</feature>
<dbReference type="OrthoDB" id="2425756at2759"/>
<dbReference type="AlphaFoldDB" id="A0A397VUM8"/>
<feature type="region of interest" description="Disordered" evidence="1">
    <location>
        <begin position="931"/>
        <end position="952"/>
    </location>
</feature>
<evidence type="ECO:0000256" key="2">
    <source>
        <dbReference type="SAM" id="Phobius"/>
    </source>
</evidence>
<protein>
    <submittedName>
        <fullName evidence="3">Uncharacterized protein</fullName>
    </submittedName>
</protein>
<reference evidence="3 4" key="1">
    <citation type="submission" date="2018-06" db="EMBL/GenBank/DDBJ databases">
        <title>Comparative genomics reveals the genomic features of Rhizophagus irregularis, R. cerebriforme, R. diaphanum and Gigaspora rosea, and their symbiotic lifestyle signature.</title>
        <authorList>
            <person name="Morin E."/>
            <person name="San Clemente H."/>
            <person name="Chen E.C.H."/>
            <person name="De La Providencia I."/>
            <person name="Hainaut M."/>
            <person name="Kuo A."/>
            <person name="Kohler A."/>
            <person name="Murat C."/>
            <person name="Tang N."/>
            <person name="Roy S."/>
            <person name="Loubradou J."/>
            <person name="Henrissat B."/>
            <person name="Grigoriev I.V."/>
            <person name="Corradi N."/>
            <person name="Roux C."/>
            <person name="Martin F.M."/>
        </authorList>
    </citation>
    <scope>NUCLEOTIDE SEQUENCE [LARGE SCALE GENOMIC DNA]</scope>
    <source>
        <strain evidence="3 4">DAOM 194757</strain>
    </source>
</reference>
<feature type="compositionally biased region" description="Basic residues" evidence="1">
    <location>
        <begin position="942"/>
        <end position="952"/>
    </location>
</feature>
<dbReference type="STRING" id="44941.A0A397VUM8"/>
<sequence>MKLFSIPYNFSTQYLFLIFFYSFIISTKSQYTFFNYTENASGTAFPHSQPLILSINTYEDGTALVLIARAQDAAQNNSIQDASCSGLKLEPALRIRVIKLDGTVIEVNYRYNLDLLNYCIINDTSGNILVPITVYPLYEPLFLVNFVKAANSSDPVTYEEWGLILDWNGNNRSQIYYGPSHTNDNNTWAPQSAIQLNVNSRHGFLRLSTKRNDKFDWSYWQQYLIDDSGKISLLKSGNISIIPANSVSYQCTIMPTIDGGYAILSVNSSNNGNDSLLTTRGGLYAIFLSYNQSIQPKQILLYQVTLPNINFTGLYCDIAPKGIGYRCLIAAKVNNSELDYILVNFLTSESVISVNLMQTVPNTNITGLSGWGMEAMPFGGYILYATVNEHYYIYPFDEHDNPLEPLGSFVTNSFAANSMMNSLNLNNLNAASDIMKNNNTFLLASPFTDNKNASWSLFIISLPKVFQNSGYGNLQILRILPPVNTFVDSSTTTLNITFNNTIVLSNGYIFIYKSSDNSVRQRIQAKNSDFVKLLDDHKTVNIKIIGSTFNQFDETYYVQMDANFVKDEKLYEPLTGINEGIVVYTSKYKSPPSEESAFCVAQLTVNATKRFKTLSETNQTEYFNNMLQEISAKLPVQRERLSTDGHIQYVQSIPGTNLQFSISINLTTSSQKGNSVPGVISDLNNMIKYKSITTFSSGLTDDLDSTYGFKEKGNLFDEFKNMIATFSVGSLVNAVLYGISQRAKNDNEPDENGQTNYKDHANNQALRMLNGLTGGLFVTSHSFFLTRFSFVDANSKPEFSLPSKVIWAAPIIINVVVFIYVKCKGGFTKNFHIEQYLFMFLALYDSDTLLIVNKVESIFENDFMITAKLRAFADLIIKNIPLIAIQIIYFRSIVTYSIIPFFVLLTTIFKIILGLIRSIIELLASRKHEENKKETNEEKKKEMMKKKIQSLT</sequence>
<evidence type="ECO:0000256" key="1">
    <source>
        <dbReference type="SAM" id="MobiDB-lite"/>
    </source>
</evidence>
<feature type="transmembrane region" description="Helical" evidence="2">
    <location>
        <begin position="6"/>
        <end position="25"/>
    </location>
</feature>
<feature type="transmembrane region" description="Helical" evidence="2">
    <location>
        <begin position="768"/>
        <end position="785"/>
    </location>
</feature>
<keyword evidence="2" id="KW-1133">Transmembrane helix</keyword>
<dbReference type="EMBL" id="QKWP01000174">
    <property type="protein sequence ID" value="RIB25461.1"/>
    <property type="molecule type" value="Genomic_DNA"/>
</dbReference>
<keyword evidence="2" id="KW-0812">Transmembrane</keyword>
<comment type="caution">
    <text evidence="3">The sequence shown here is derived from an EMBL/GenBank/DDBJ whole genome shotgun (WGS) entry which is preliminary data.</text>
</comment>
<keyword evidence="2" id="KW-0472">Membrane</keyword>
<proteinExistence type="predicted"/>
<name>A0A397VUM8_9GLOM</name>